<comment type="caution">
    <text evidence="7">The sequence shown here is derived from an EMBL/GenBank/DDBJ whole genome shotgun (WGS) entry which is preliminary data.</text>
</comment>
<dbReference type="PROSITE" id="PS01186">
    <property type="entry name" value="EGF_2"/>
    <property type="match status" value="2"/>
</dbReference>
<dbReference type="PANTHER" id="PTHR14949:SF56">
    <property type="entry name" value="EGF-LIKE-DOMAIN, MULTIPLE 7"/>
    <property type="match status" value="1"/>
</dbReference>
<feature type="signal peptide" evidence="5">
    <location>
        <begin position="1"/>
        <end position="41"/>
    </location>
</feature>
<dbReference type="PROSITE" id="PS00022">
    <property type="entry name" value="EGF_1"/>
    <property type="match status" value="2"/>
</dbReference>
<keyword evidence="3" id="KW-0245">EGF-like domain</keyword>
<dbReference type="Proteomes" id="UP000612055">
    <property type="component" value="Unassembled WGS sequence"/>
</dbReference>
<name>A0A835XII6_9CHLO</name>
<keyword evidence="2 3" id="KW-1015">Disulfide bond</keyword>
<dbReference type="AlphaFoldDB" id="A0A835XII6"/>
<gene>
    <name evidence="7" type="ORF">HYH03_017084</name>
</gene>
<feature type="disulfide bond" evidence="3">
    <location>
        <begin position="61"/>
        <end position="71"/>
    </location>
</feature>
<comment type="caution">
    <text evidence="3">Lacks conserved residue(s) required for the propagation of feature annotation.</text>
</comment>
<feature type="disulfide bond" evidence="3">
    <location>
        <begin position="244"/>
        <end position="253"/>
    </location>
</feature>
<dbReference type="InterPro" id="IPR000742">
    <property type="entry name" value="EGF"/>
</dbReference>
<evidence type="ECO:0000313" key="8">
    <source>
        <dbReference type="Proteomes" id="UP000612055"/>
    </source>
</evidence>
<organism evidence="7 8">
    <name type="scientific">Edaphochlamys debaryana</name>
    <dbReference type="NCBI Taxonomy" id="47281"/>
    <lineage>
        <taxon>Eukaryota</taxon>
        <taxon>Viridiplantae</taxon>
        <taxon>Chlorophyta</taxon>
        <taxon>core chlorophytes</taxon>
        <taxon>Chlorophyceae</taxon>
        <taxon>CS clade</taxon>
        <taxon>Chlamydomonadales</taxon>
        <taxon>Chlamydomonadales incertae sedis</taxon>
        <taxon>Edaphochlamys</taxon>
    </lineage>
</organism>
<proteinExistence type="predicted"/>
<dbReference type="PANTHER" id="PTHR14949">
    <property type="entry name" value="EGF-LIKE-DOMAIN, MULTIPLE 7, 8"/>
    <property type="match status" value="1"/>
</dbReference>
<sequence length="282" mass="30433">MLATSLILPDRGRVTGCHARHNCVALPLSALLLAVLLSASGRRLLEPGGGSGGVVQGRKPCARGCLDRGNCNYETGRCECPWGWRGEACEVDFLAACRQTPDDPGHATACTASTARIRTAATYFEGGRWTPGSPCWLYGNNATGTAGALGRPQNSSRYPENPEAETIWYEQIPIFYNKDTYDESMRLHDPKRLYRSPIHRPGIPHMQDDHIARPLSHCSDSHNCSNGRGYCMEWEPGAPSQCFCHLGWRGPSCSDVSTGLHRDKGSGGKGEEEGGGLGGGKC</sequence>
<dbReference type="EMBL" id="JAEHOE010000158">
    <property type="protein sequence ID" value="KAG2484064.1"/>
    <property type="molecule type" value="Genomic_DNA"/>
</dbReference>
<evidence type="ECO:0000256" key="1">
    <source>
        <dbReference type="ARBA" id="ARBA00022729"/>
    </source>
</evidence>
<evidence type="ECO:0000313" key="7">
    <source>
        <dbReference type="EMBL" id="KAG2484064.1"/>
    </source>
</evidence>
<protein>
    <recommendedName>
        <fullName evidence="6">EGF-like domain-containing protein</fullName>
    </recommendedName>
</protein>
<feature type="compositionally biased region" description="Basic and acidic residues" evidence="4">
    <location>
        <begin position="260"/>
        <end position="272"/>
    </location>
</feature>
<feature type="region of interest" description="Disordered" evidence="4">
    <location>
        <begin position="257"/>
        <end position="282"/>
    </location>
</feature>
<accession>A0A835XII6</accession>
<feature type="disulfide bond" evidence="3">
    <location>
        <begin position="80"/>
        <end position="89"/>
    </location>
</feature>
<reference evidence="7" key="1">
    <citation type="journal article" date="2020" name="bioRxiv">
        <title>Comparative genomics of Chlamydomonas.</title>
        <authorList>
            <person name="Craig R.J."/>
            <person name="Hasan A.R."/>
            <person name="Ness R.W."/>
            <person name="Keightley P.D."/>
        </authorList>
    </citation>
    <scope>NUCLEOTIDE SEQUENCE</scope>
    <source>
        <strain evidence="7">CCAP 11/70</strain>
    </source>
</reference>
<feature type="domain" description="EGF-like" evidence="6">
    <location>
        <begin position="57"/>
        <end position="90"/>
    </location>
</feature>
<dbReference type="PROSITE" id="PS50026">
    <property type="entry name" value="EGF_3"/>
    <property type="match status" value="2"/>
</dbReference>
<feature type="chain" id="PRO_5032573433" description="EGF-like domain-containing protein" evidence="5">
    <location>
        <begin position="42"/>
        <end position="282"/>
    </location>
</feature>
<feature type="domain" description="EGF-like" evidence="6">
    <location>
        <begin position="214"/>
        <end position="254"/>
    </location>
</feature>
<evidence type="ECO:0000256" key="4">
    <source>
        <dbReference type="SAM" id="MobiDB-lite"/>
    </source>
</evidence>
<dbReference type="OrthoDB" id="155976at2759"/>
<dbReference type="SMART" id="SM00181">
    <property type="entry name" value="EGF"/>
    <property type="match status" value="2"/>
</dbReference>
<evidence type="ECO:0000259" key="6">
    <source>
        <dbReference type="PROSITE" id="PS50026"/>
    </source>
</evidence>
<keyword evidence="1 5" id="KW-0732">Signal</keyword>
<evidence type="ECO:0000256" key="5">
    <source>
        <dbReference type="SAM" id="SignalP"/>
    </source>
</evidence>
<evidence type="ECO:0000256" key="2">
    <source>
        <dbReference type="ARBA" id="ARBA00023157"/>
    </source>
</evidence>
<dbReference type="InterPro" id="IPR050969">
    <property type="entry name" value="Dev_Signal_Modulators"/>
</dbReference>
<keyword evidence="8" id="KW-1185">Reference proteome</keyword>
<evidence type="ECO:0000256" key="3">
    <source>
        <dbReference type="PROSITE-ProRule" id="PRU00076"/>
    </source>
</evidence>